<feature type="compositionally biased region" description="Gly residues" evidence="1">
    <location>
        <begin position="246"/>
        <end position="257"/>
    </location>
</feature>
<dbReference type="PANTHER" id="PTHR28617">
    <property type="entry name" value="CILIA- AND FLAGELLA-ASSOCIATED PROTEIN 77"/>
    <property type="match status" value="1"/>
</dbReference>
<feature type="region of interest" description="Disordered" evidence="1">
    <location>
        <begin position="244"/>
        <end position="297"/>
    </location>
</feature>
<dbReference type="Pfam" id="PF14825">
    <property type="entry name" value="CFAP77"/>
    <property type="match status" value="1"/>
</dbReference>
<proteinExistence type="predicted"/>
<dbReference type="PANTHER" id="PTHR28617:SF1">
    <property type="entry name" value="CILIA- AND FLAGELLA-ASSOCIATED PROTEIN 77"/>
    <property type="match status" value="1"/>
</dbReference>
<dbReference type="Proteomes" id="UP000815325">
    <property type="component" value="Unassembled WGS sequence"/>
</dbReference>
<dbReference type="InterPro" id="IPR029147">
    <property type="entry name" value="CFAP77"/>
</dbReference>
<keyword evidence="3" id="KW-1185">Reference proteome</keyword>
<comment type="caution">
    <text evidence="2">The sequence shown here is derived from an EMBL/GenBank/DDBJ whole genome shotgun (WGS) entry which is preliminary data.</text>
</comment>
<evidence type="ECO:0000313" key="3">
    <source>
        <dbReference type="Proteomes" id="UP000815325"/>
    </source>
</evidence>
<feature type="region of interest" description="Disordered" evidence="1">
    <location>
        <begin position="129"/>
        <end position="154"/>
    </location>
</feature>
<reference evidence="2" key="1">
    <citation type="submission" date="2017-08" db="EMBL/GenBank/DDBJ databases">
        <authorList>
            <person name="Polle J.E."/>
            <person name="Barry K."/>
            <person name="Cushman J."/>
            <person name="Schmutz J."/>
            <person name="Tran D."/>
            <person name="Hathwaick L.T."/>
            <person name="Yim W.C."/>
            <person name="Jenkins J."/>
            <person name="Mckie-Krisberg Z.M."/>
            <person name="Prochnik S."/>
            <person name="Lindquist E."/>
            <person name="Dockter R.B."/>
            <person name="Adam C."/>
            <person name="Molina H."/>
            <person name="Bunkerborg J."/>
            <person name="Jin E."/>
            <person name="Buchheim M."/>
            <person name="Magnuson J."/>
        </authorList>
    </citation>
    <scope>NUCLEOTIDE SEQUENCE</scope>
    <source>
        <strain evidence="2">CCAP 19/18</strain>
    </source>
</reference>
<keyword evidence="2" id="KW-0966">Cell projection</keyword>
<evidence type="ECO:0000256" key="1">
    <source>
        <dbReference type="SAM" id="MobiDB-lite"/>
    </source>
</evidence>
<gene>
    <name evidence="2" type="ORF">DUNSADRAFT_12109</name>
</gene>
<accession>A0ABQ7H475</accession>
<organism evidence="2 3">
    <name type="scientific">Dunaliella salina</name>
    <name type="common">Green alga</name>
    <name type="synonym">Protococcus salinus</name>
    <dbReference type="NCBI Taxonomy" id="3046"/>
    <lineage>
        <taxon>Eukaryota</taxon>
        <taxon>Viridiplantae</taxon>
        <taxon>Chlorophyta</taxon>
        <taxon>core chlorophytes</taxon>
        <taxon>Chlorophyceae</taxon>
        <taxon>CS clade</taxon>
        <taxon>Chlamydomonadales</taxon>
        <taxon>Dunaliellaceae</taxon>
        <taxon>Dunaliella</taxon>
    </lineage>
</organism>
<feature type="compositionally biased region" description="Low complexity" evidence="1">
    <location>
        <begin position="260"/>
        <end position="287"/>
    </location>
</feature>
<name>A0ABQ7H475_DUNSA</name>
<keyword evidence="2" id="KW-0969">Cilium</keyword>
<evidence type="ECO:0000313" key="2">
    <source>
        <dbReference type="EMBL" id="KAF5841653.1"/>
    </source>
</evidence>
<keyword evidence="2" id="KW-0282">Flagellum</keyword>
<sequence>MVWQPSGSAVSNEEGGLRRCGVVRPSMQHNPLLAKAELGKVKPTMFNKPPPDHVFGYTLPGDPEHAREVTMIWKEHSKSPTRMTRPDGKPNLDFTKMNIMAAKSGLTTAKDQPSFRSANHTMVRKFDHTKAPHLPLPSDKSSKHSYGKPSTHRSADVVRHCGPEEPPIKHLVQGAYQEDWVKSNMQREGMTAAAGQGTYIPPVPTRAAIGHTIGAQQYLRPPHTGEEWKMSKFKKVAPKVPYWMGKTGGAPGPGGMGSSQPFQQQQQQQERQQQQYQQQHQQQQQQEEQPEQHYEAQ</sequence>
<protein>
    <submittedName>
        <fullName evidence="2">Flagellar associated protein</fullName>
    </submittedName>
</protein>
<dbReference type="EMBL" id="MU069481">
    <property type="protein sequence ID" value="KAF5841653.1"/>
    <property type="molecule type" value="Genomic_DNA"/>
</dbReference>